<dbReference type="EMBL" id="LACI01000118">
    <property type="protein sequence ID" value="KJU87552.1"/>
    <property type="molecule type" value="Genomic_DNA"/>
</dbReference>
<keyword evidence="2" id="KW-1185">Reference proteome</keyword>
<gene>
    <name evidence="1" type="ORF">MBAV_000257</name>
</gene>
<accession>A0A0F3H0D0</accession>
<reference evidence="1 2" key="1">
    <citation type="submission" date="2015-02" db="EMBL/GenBank/DDBJ databases">
        <title>Single-cell genomics of uncultivated deep-branching MTB reveals a conserved set of magnetosome genes.</title>
        <authorList>
            <person name="Kolinko S."/>
            <person name="Richter M."/>
            <person name="Glockner F.O."/>
            <person name="Brachmann A."/>
            <person name="Schuler D."/>
        </authorList>
    </citation>
    <scope>NUCLEOTIDE SEQUENCE [LARGE SCALE GENOMIC DNA]</scope>
    <source>
        <strain evidence="1">TM-1</strain>
    </source>
</reference>
<evidence type="ECO:0000313" key="2">
    <source>
        <dbReference type="Proteomes" id="UP000033423"/>
    </source>
</evidence>
<dbReference type="AlphaFoldDB" id="A0A0F3H0D0"/>
<proteinExistence type="predicted"/>
<comment type="caution">
    <text evidence="1">The sequence shown here is derived from an EMBL/GenBank/DDBJ whole genome shotgun (WGS) entry which is preliminary data.</text>
</comment>
<name>A0A0F3H0D0_9BACT</name>
<dbReference type="Proteomes" id="UP000033423">
    <property type="component" value="Unassembled WGS sequence"/>
</dbReference>
<sequence length="91" mass="10182">MAVEENTCEHVYQMPATNLYSDLDDIATIVVIHYVGSKQKNFANHDVNLFITDIPVYGSITVSAPDEKAIRFTAYNEGVETFFYETSISAP</sequence>
<evidence type="ECO:0000313" key="1">
    <source>
        <dbReference type="EMBL" id="KJU87552.1"/>
    </source>
</evidence>
<protein>
    <submittedName>
        <fullName evidence="1">Uncharacterized protein</fullName>
    </submittedName>
</protein>
<organism evidence="1 2">
    <name type="scientific">Candidatus Magnetobacterium bavaricum</name>
    <dbReference type="NCBI Taxonomy" id="29290"/>
    <lineage>
        <taxon>Bacteria</taxon>
        <taxon>Pseudomonadati</taxon>
        <taxon>Nitrospirota</taxon>
        <taxon>Thermodesulfovibrionia</taxon>
        <taxon>Thermodesulfovibrionales</taxon>
        <taxon>Candidatus Magnetobacteriaceae</taxon>
        <taxon>Candidatus Magnetobacterium</taxon>
    </lineage>
</organism>